<organism evidence="2">
    <name type="scientific">Hemiselmis tepida</name>
    <dbReference type="NCBI Taxonomy" id="464990"/>
    <lineage>
        <taxon>Eukaryota</taxon>
        <taxon>Cryptophyceae</taxon>
        <taxon>Cryptomonadales</taxon>
        <taxon>Hemiselmidaceae</taxon>
        <taxon>Hemiselmis</taxon>
    </lineage>
</organism>
<feature type="region of interest" description="Disordered" evidence="1">
    <location>
        <begin position="451"/>
        <end position="526"/>
    </location>
</feature>
<feature type="region of interest" description="Disordered" evidence="1">
    <location>
        <begin position="297"/>
        <end position="360"/>
    </location>
</feature>
<dbReference type="EMBL" id="HBFN01022001">
    <property type="protein sequence ID" value="CAD8799160.1"/>
    <property type="molecule type" value="Transcribed_RNA"/>
</dbReference>
<feature type="compositionally biased region" description="Basic and acidic residues" evidence="1">
    <location>
        <begin position="114"/>
        <end position="125"/>
    </location>
</feature>
<feature type="compositionally biased region" description="Polar residues" evidence="1">
    <location>
        <begin position="1"/>
        <end position="10"/>
    </location>
</feature>
<name>A0A7S0VWQ5_9CRYP</name>
<proteinExistence type="predicted"/>
<evidence type="ECO:0000313" key="2">
    <source>
        <dbReference type="EMBL" id="CAD8799160.1"/>
    </source>
</evidence>
<sequence>MRWDDSQSTLLPMRSARDRPSAVSKPTNPSKRIPEKRASFDDEAPSGHLTAVSWAIDTSPPGPSSPPARSVWRTPSDEVRDVGGSFDTNLSVNEIESDSRESSLSSRPVTRSRKGVDSVPRDKEPSSPLSATLLFTLGAGGGVVCLGLSVFTKFTDWFIPSGDSLPGASQVRVQGGAEVVQVEVGQNDPLGLAWWFLLVAMVVCTGLECLRTPPHSSIVEGQPERKTRFADTGVTAAFKRIASAASSQQSEDQMSEGVSSKERLDALDRASRDYEIAPLFEVGAAHQRSDSPAIARGGIASSELPARVAGSREGTGSGGEGDSLRNGPRGGGSTDAVAPVEKTEEVEKVKEVEEEEQRVHVEEDKEWPCLHNDVPHSRPNVSTSGLWVPYVLTEQGTAPCFFECRVVTCRKSWVADAGGADEGRTLVCPGCGATVGACCKWRSNKILLDSTRRRRRKSVGSTSGGRRRSGTMSAGNSPMISLPESDVLTGDTSGSDLRPRGGMGRSSFCASMTDLQGADDESEPPSIMQLKASIRGGSVAVAQGR</sequence>
<feature type="compositionally biased region" description="Basic and acidic residues" evidence="1">
    <location>
        <begin position="341"/>
        <end position="360"/>
    </location>
</feature>
<reference evidence="2" key="1">
    <citation type="submission" date="2021-01" db="EMBL/GenBank/DDBJ databases">
        <authorList>
            <person name="Corre E."/>
            <person name="Pelletier E."/>
            <person name="Niang G."/>
            <person name="Scheremetjew M."/>
            <person name="Finn R."/>
            <person name="Kale V."/>
            <person name="Holt S."/>
            <person name="Cochrane G."/>
            <person name="Meng A."/>
            <person name="Brown T."/>
            <person name="Cohen L."/>
        </authorList>
    </citation>
    <scope>NUCLEOTIDE SEQUENCE</scope>
    <source>
        <strain evidence="2">CCMP443</strain>
    </source>
</reference>
<protein>
    <submittedName>
        <fullName evidence="2">Uncharacterized protein</fullName>
    </submittedName>
</protein>
<evidence type="ECO:0000256" key="1">
    <source>
        <dbReference type="SAM" id="MobiDB-lite"/>
    </source>
</evidence>
<gene>
    <name evidence="2" type="ORF">HTEP1355_LOCUS12801</name>
</gene>
<feature type="region of interest" description="Disordered" evidence="1">
    <location>
        <begin position="1"/>
        <end position="126"/>
    </location>
</feature>
<feature type="region of interest" description="Disordered" evidence="1">
    <location>
        <begin position="243"/>
        <end position="262"/>
    </location>
</feature>
<accession>A0A7S0VWQ5</accession>
<dbReference type="AlphaFoldDB" id="A0A7S0VWQ5"/>